<protein>
    <recommendedName>
        <fullName evidence="2">AB hydrolase-1 domain-containing protein</fullName>
    </recommendedName>
</protein>
<name>A0AAE0G971_9CHLO</name>
<dbReference type="PANTHER" id="PTHR10794">
    <property type="entry name" value="ABHYDROLASE DOMAIN-CONTAINING PROTEIN"/>
    <property type="match status" value="1"/>
</dbReference>
<dbReference type="Pfam" id="PF00561">
    <property type="entry name" value="Abhydrolase_1"/>
    <property type="match status" value="1"/>
</dbReference>
<feature type="domain" description="AB hydrolase-1" evidence="2">
    <location>
        <begin position="122"/>
        <end position="217"/>
    </location>
</feature>
<dbReference type="SUPFAM" id="SSF53474">
    <property type="entry name" value="alpha/beta-Hydrolases"/>
    <property type="match status" value="1"/>
</dbReference>
<comment type="similarity">
    <text evidence="1">Belongs to the AB hydrolase superfamily. AB hydrolase 4 family.</text>
</comment>
<dbReference type="InterPro" id="IPR012020">
    <property type="entry name" value="ABHD4"/>
</dbReference>
<keyword evidence="4" id="KW-1185">Reference proteome</keyword>
<dbReference type="Gene3D" id="3.40.50.1820">
    <property type="entry name" value="alpha/beta hydrolase"/>
    <property type="match status" value="1"/>
</dbReference>
<dbReference type="GO" id="GO:0034338">
    <property type="term" value="F:short-chain carboxylesterase activity"/>
    <property type="evidence" value="ECO:0007669"/>
    <property type="project" value="TreeGrafter"/>
</dbReference>
<dbReference type="AlphaFoldDB" id="A0AAE0G971"/>
<dbReference type="EMBL" id="LGRX02008137">
    <property type="protein sequence ID" value="KAK3273914.1"/>
    <property type="molecule type" value="Genomic_DNA"/>
</dbReference>
<proteinExistence type="inferred from homology"/>
<dbReference type="PANTHER" id="PTHR10794:SF63">
    <property type="entry name" value="ALPHA_BETA HYDROLASE 1, ISOFORM A"/>
    <property type="match status" value="1"/>
</dbReference>
<reference evidence="3 4" key="1">
    <citation type="journal article" date="2015" name="Genome Biol. Evol.">
        <title>Comparative Genomics of a Bacterivorous Green Alga Reveals Evolutionary Causalities and Consequences of Phago-Mixotrophic Mode of Nutrition.</title>
        <authorList>
            <person name="Burns J.A."/>
            <person name="Paasch A."/>
            <person name="Narechania A."/>
            <person name="Kim E."/>
        </authorList>
    </citation>
    <scope>NUCLEOTIDE SEQUENCE [LARGE SCALE GENOMIC DNA]</scope>
    <source>
        <strain evidence="3 4">PLY_AMNH</strain>
    </source>
</reference>
<dbReference type="InterPro" id="IPR029058">
    <property type="entry name" value="AB_hydrolase_fold"/>
</dbReference>
<dbReference type="InterPro" id="IPR000073">
    <property type="entry name" value="AB_hydrolase_1"/>
</dbReference>
<accession>A0AAE0G971</accession>
<evidence type="ECO:0000313" key="4">
    <source>
        <dbReference type="Proteomes" id="UP001190700"/>
    </source>
</evidence>
<dbReference type="InterPro" id="IPR050960">
    <property type="entry name" value="AB_hydrolase_4_sf"/>
</dbReference>
<dbReference type="Proteomes" id="UP001190700">
    <property type="component" value="Unassembled WGS sequence"/>
</dbReference>
<dbReference type="PIRSF" id="PIRSF005211">
    <property type="entry name" value="Ab_hydro_YheT"/>
    <property type="match status" value="1"/>
</dbReference>
<evidence type="ECO:0000256" key="1">
    <source>
        <dbReference type="ARBA" id="ARBA00010884"/>
    </source>
</evidence>
<gene>
    <name evidence="3" type="ORF">CYMTET_17875</name>
</gene>
<organism evidence="3 4">
    <name type="scientific">Cymbomonas tetramitiformis</name>
    <dbReference type="NCBI Taxonomy" id="36881"/>
    <lineage>
        <taxon>Eukaryota</taxon>
        <taxon>Viridiplantae</taxon>
        <taxon>Chlorophyta</taxon>
        <taxon>Pyramimonadophyceae</taxon>
        <taxon>Pyramimonadales</taxon>
        <taxon>Pyramimonadaceae</taxon>
        <taxon>Cymbomonas</taxon>
    </lineage>
</organism>
<sequence>MTKPSKLRRPSTWAAIVAGGGLYTRYYLRNVAKAPELSYQRNEYNDEVIRQCPSLRNVYYPTPFITGPHEQTCVSLAAKGFGILPLLNFEREMLLTPDGGSIALDWLPKPGGSNDKLPPNTPIMIVLHGFTGGRGEPCIRLLLKAATDRGWRALLLNSRGCSGAPLTSSQPYCASFTGDMHQVVGELKTRLPHAPLMAVGMSMGAVILTKYVAEADSAQGSGLVAAFSGSNPLDFADSQAKMETNFALACYMSCLSVRMAHYFWMHFDSIIQHPKVNVTRREVLLHCFDNKWMEEKVLVPIYGFRDRQQ</sequence>
<evidence type="ECO:0000313" key="3">
    <source>
        <dbReference type="EMBL" id="KAK3273914.1"/>
    </source>
</evidence>
<evidence type="ECO:0000259" key="2">
    <source>
        <dbReference type="Pfam" id="PF00561"/>
    </source>
</evidence>
<dbReference type="GO" id="GO:0047372">
    <property type="term" value="F:monoacylglycerol lipase activity"/>
    <property type="evidence" value="ECO:0007669"/>
    <property type="project" value="TreeGrafter"/>
</dbReference>
<comment type="caution">
    <text evidence="3">The sequence shown here is derived from an EMBL/GenBank/DDBJ whole genome shotgun (WGS) entry which is preliminary data.</text>
</comment>